<evidence type="ECO:0000256" key="2">
    <source>
        <dbReference type="ARBA" id="ARBA00022679"/>
    </source>
</evidence>
<comment type="caution">
    <text evidence="6">The sequence shown here is derived from an EMBL/GenBank/DDBJ whole genome shotgun (WGS) entry which is preliminary data.</text>
</comment>
<accession>A0A9P9WWF6</accession>
<dbReference type="PANTHER" id="PTHR43712">
    <property type="entry name" value="PUTATIVE (AFU_ORTHOLOGUE AFUA_4G14580)-RELATED"/>
    <property type="match status" value="1"/>
</dbReference>
<evidence type="ECO:0000313" key="6">
    <source>
        <dbReference type="EMBL" id="KAI1880528.1"/>
    </source>
</evidence>
<keyword evidence="7" id="KW-1185">Reference proteome</keyword>
<sequence length="354" mass="38626">MGSFTTKDGITAAVDALNTAMRALEEAPAGADEAIARRNLRLEATKLAISLGDPNEDVWPRIFQVNLSVAIEIVTNLGLWDAFAGGATVTLMGVVERSGADEMMIIRIMQQLTAAGILADMPGPGYRVTSVGRPYLDQTHRAFNSFVLQEVIPSVCAMPRTLAERGYKSPTSDSGTPFKWANGEELWTFLGSHPQRAQNMVMGMKSLNTGSLAGDAYPFGEELAKLDIKADEVAIVDIAGGQGHIMDEVHKLNPQLKGRIIVQDLPSTFEAVPGPPKGVEFMPYDMFTPQPVKDAHVYYYRHILHDWNDTDASRLLQQLVPVLRAQPWSKLLIVDMVLPDVNVGMLEAGDNAEP</sequence>
<gene>
    <name evidence="6" type="ORF">JX265_000768</name>
</gene>
<dbReference type="SUPFAM" id="SSF46785">
    <property type="entry name" value="Winged helix' DNA-binding domain"/>
    <property type="match status" value="1"/>
</dbReference>
<dbReference type="InterPro" id="IPR029063">
    <property type="entry name" value="SAM-dependent_MTases_sf"/>
</dbReference>
<dbReference type="Proteomes" id="UP000829685">
    <property type="component" value="Unassembled WGS sequence"/>
</dbReference>
<evidence type="ECO:0000259" key="5">
    <source>
        <dbReference type="Pfam" id="PF00891"/>
    </source>
</evidence>
<dbReference type="Gene3D" id="3.40.50.150">
    <property type="entry name" value="Vaccinia Virus protein VP39"/>
    <property type="match status" value="1"/>
</dbReference>
<organism evidence="6 7">
    <name type="scientific">Neoarthrinium moseri</name>
    <dbReference type="NCBI Taxonomy" id="1658444"/>
    <lineage>
        <taxon>Eukaryota</taxon>
        <taxon>Fungi</taxon>
        <taxon>Dikarya</taxon>
        <taxon>Ascomycota</taxon>
        <taxon>Pezizomycotina</taxon>
        <taxon>Sordariomycetes</taxon>
        <taxon>Xylariomycetidae</taxon>
        <taxon>Amphisphaeriales</taxon>
        <taxon>Apiosporaceae</taxon>
        <taxon>Neoarthrinium</taxon>
    </lineage>
</organism>
<dbReference type="InterPro" id="IPR036388">
    <property type="entry name" value="WH-like_DNA-bd_sf"/>
</dbReference>
<dbReference type="InterPro" id="IPR016461">
    <property type="entry name" value="COMT-like"/>
</dbReference>
<dbReference type="EMBL" id="JAFIMR010000002">
    <property type="protein sequence ID" value="KAI1880528.1"/>
    <property type="molecule type" value="Genomic_DNA"/>
</dbReference>
<dbReference type="SUPFAM" id="SSF53335">
    <property type="entry name" value="S-adenosyl-L-methionine-dependent methyltransferases"/>
    <property type="match status" value="1"/>
</dbReference>
<name>A0A9P9WWF6_9PEZI</name>
<evidence type="ECO:0000256" key="4">
    <source>
        <dbReference type="PIRSR" id="PIRSR005739-1"/>
    </source>
</evidence>
<dbReference type="AlphaFoldDB" id="A0A9P9WWF6"/>
<reference evidence="6" key="1">
    <citation type="submission" date="2021-03" db="EMBL/GenBank/DDBJ databases">
        <title>Revisited historic fungal species revealed as producer of novel bioactive compounds through whole genome sequencing and comparative genomics.</title>
        <authorList>
            <person name="Vignolle G.A."/>
            <person name="Hochenegger N."/>
            <person name="Mach R.L."/>
            <person name="Mach-Aigner A.R."/>
            <person name="Javad Rahimi M."/>
            <person name="Salim K.A."/>
            <person name="Chan C.M."/>
            <person name="Lim L.B.L."/>
            <person name="Cai F."/>
            <person name="Druzhinina I.S."/>
            <person name="U'Ren J.M."/>
            <person name="Derntl C."/>
        </authorList>
    </citation>
    <scope>NUCLEOTIDE SEQUENCE</scope>
    <source>
        <strain evidence="6">TUCIM 5799</strain>
    </source>
</reference>
<proteinExistence type="predicted"/>
<dbReference type="InterPro" id="IPR036390">
    <property type="entry name" value="WH_DNA-bd_sf"/>
</dbReference>
<dbReference type="PIRSF" id="PIRSF005739">
    <property type="entry name" value="O-mtase"/>
    <property type="match status" value="1"/>
</dbReference>
<dbReference type="PANTHER" id="PTHR43712:SF1">
    <property type="entry name" value="HYPOTHETICAL O-METHYLTRANSFERASE (EUROFUNG)-RELATED"/>
    <property type="match status" value="1"/>
</dbReference>
<dbReference type="GO" id="GO:0032259">
    <property type="term" value="P:methylation"/>
    <property type="evidence" value="ECO:0007669"/>
    <property type="project" value="UniProtKB-KW"/>
</dbReference>
<keyword evidence="2" id="KW-0808">Transferase</keyword>
<dbReference type="Gene3D" id="1.10.10.10">
    <property type="entry name" value="Winged helix-like DNA-binding domain superfamily/Winged helix DNA-binding domain"/>
    <property type="match status" value="1"/>
</dbReference>
<evidence type="ECO:0000313" key="7">
    <source>
        <dbReference type="Proteomes" id="UP000829685"/>
    </source>
</evidence>
<keyword evidence="3" id="KW-0949">S-adenosyl-L-methionine</keyword>
<dbReference type="PROSITE" id="PS51683">
    <property type="entry name" value="SAM_OMT_II"/>
    <property type="match status" value="1"/>
</dbReference>
<protein>
    <recommendedName>
        <fullName evidence="5">O-methyltransferase C-terminal domain-containing protein</fullName>
    </recommendedName>
</protein>
<keyword evidence="1" id="KW-0489">Methyltransferase</keyword>
<dbReference type="GO" id="GO:0008171">
    <property type="term" value="F:O-methyltransferase activity"/>
    <property type="evidence" value="ECO:0007669"/>
    <property type="project" value="InterPro"/>
</dbReference>
<feature type="domain" description="O-methyltransferase C-terminal" evidence="5">
    <location>
        <begin position="177"/>
        <end position="345"/>
    </location>
</feature>
<feature type="active site" description="Proton acceptor" evidence="4">
    <location>
        <position position="305"/>
    </location>
</feature>
<dbReference type="Pfam" id="PF00891">
    <property type="entry name" value="Methyltransf_2"/>
    <property type="match status" value="1"/>
</dbReference>
<evidence type="ECO:0000256" key="1">
    <source>
        <dbReference type="ARBA" id="ARBA00022603"/>
    </source>
</evidence>
<dbReference type="InterPro" id="IPR001077">
    <property type="entry name" value="COMT_C"/>
</dbReference>
<evidence type="ECO:0000256" key="3">
    <source>
        <dbReference type="ARBA" id="ARBA00022691"/>
    </source>
</evidence>